<accession>A0A383B883</accession>
<sequence length="53" mass="6042">MLRILIILLLIVGCEDENPELENFSGITEIDADGNVVSEDSDDWYGNEYRNTH</sequence>
<proteinExistence type="predicted"/>
<protein>
    <submittedName>
        <fullName evidence="1">Uncharacterized protein</fullName>
    </submittedName>
</protein>
<organism evidence="1">
    <name type="scientific">marine metagenome</name>
    <dbReference type="NCBI Taxonomy" id="408172"/>
    <lineage>
        <taxon>unclassified sequences</taxon>
        <taxon>metagenomes</taxon>
        <taxon>ecological metagenomes</taxon>
    </lineage>
</organism>
<evidence type="ECO:0000313" key="1">
    <source>
        <dbReference type="EMBL" id="SVE16094.1"/>
    </source>
</evidence>
<reference evidence="1" key="1">
    <citation type="submission" date="2018-05" db="EMBL/GenBank/DDBJ databases">
        <authorList>
            <person name="Lanie J.A."/>
            <person name="Ng W.-L."/>
            <person name="Kazmierczak K.M."/>
            <person name="Andrzejewski T.M."/>
            <person name="Davidsen T.M."/>
            <person name="Wayne K.J."/>
            <person name="Tettelin H."/>
            <person name="Glass J.I."/>
            <person name="Rusch D."/>
            <person name="Podicherti R."/>
            <person name="Tsui H.-C.T."/>
            <person name="Winkler M.E."/>
        </authorList>
    </citation>
    <scope>NUCLEOTIDE SEQUENCE</scope>
</reference>
<dbReference type="AlphaFoldDB" id="A0A383B883"/>
<name>A0A383B883_9ZZZZ</name>
<gene>
    <name evidence="1" type="ORF">METZ01_LOCUS468948</name>
</gene>
<feature type="non-terminal residue" evidence="1">
    <location>
        <position position="53"/>
    </location>
</feature>
<dbReference type="EMBL" id="UINC01198229">
    <property type="protein sequence ID" value="SVE16094.1"/>
    <property type="molecule type" value="Genomic_DNA"/>
</dbReference>